<dbReference type="Pfam" id="PF01695">
    <property type="entry name" value="IstB_IS21"/>
    <property type="match status" value="1"/>
</dbReference>
<dbReference type="GO" id="GO:0006260">
    <property type="term" value="P:DNA replication"/>
    <property type="evidence" value="ECO:0007669"/>
    <property type="project" value="TreeGrafter"/>
</dbReference>
<dbReference type="SUPFAM" id="SSF52540">
    <property type="entry name" value="P-loop containing nucleoside triphosphate hydrolases"/>
    <property type="match status" value="1"/>
</dbReference>
<dbReference type="Gene3D" id="3.40.50.300">
    <property type="entry name" value="P-loop containing nucleotide triphosphate hydrolases"/>
    <property type="match status" value="1"/>
</dbReference>
<dbReference type="InterPro" id="IPR027417">
    <property type="entry name" value="P-loop_NTPase"/>
</dbReference>
<accession>K1TU65</accession>
<dbReference type="InterPro" id="IPR002611">
    <property type="entry name" value="IstB_ATP-bd"/>
</dbReference>
<organism evidence="2">
    <name type="scientific">human gut metagenome</name>
    <dbReference type="NCBI Taxonomy" id="408170"/>
    <lineage>
        <taxon>unclassified sequences</taxon>
        <taxon>metagenomes</taxon>
        <taxon>organismal metagenomes</taxon>
    </lineage>
</organism>
<name>K1TU65_9ZZZZ</name>
<dbReference type="AlphaFoldDB" id="K1TU65"/>
<dbReference type="PANTHER" id="PTHR30050:SF4">
    <property type="entry name" value="ATP-BINDING PROTEIN RV3427C IN INSERTION SEQUENCE-RELATED"/>
    <property type="match status" value="1"/>
</dbReference>
<dbReference type="GO" id="GO:0005524">
    <property type="term" value="F:ATP binding"/>
    <property type="evidence" value="ECO:0007669"/>
    <property type="project" value="InterPro"/>
</dbReference>
<dbReference type="EMBL" id="AJWZ01000544">
    <property type="protein sequence ID" value="EKC76522.1"/>
    <property type="molecule type" value="Genomic_DNA"/>
</dbReference>
<sequence length="136" mass="15710">MEEIDFSVERGLDKNLTQRLADLTFCQGTQRHVYYRKCRNRKSYLATAFGFQACQKGYKVLYANTSRLMGMLKVAKAKGTILQELKKIERLDMLILDDFGIQPFDSQGRMNLMDIIEDRHGKKSTIITSQVPVRLV</sequence>
<dbReference type="PANTHER" id="PTHR30050">
    <property type="entry name" value="CHROMOSOMAL REPLICATION INITIATOR PROTEIN DNAA"/>
    <property type="match status" value="1"/>
</dbReference>
<proteinExistence type="predicted"/>
<gene>
    <name evidence="2" type="ORF">OBE_00796</name>
</gene>
<reference evidence="2" key="1">
    <citation type="journal article" date="2013" name="Environ. Microbiol.">
        <title>Microbiota from the distal guts of lean and obese adolescents exhibit partial functional redundancy besides clear differences in community structure.</title>
        <authorList>
            <person name="Ferrer M."/>
            <person name="Ruiz A."/>
            <person name="Lanza F."/>
            <person name="Haange S.B."/>
            <person name="Oberbach A."/>
            <person name="Till H."/>
            <person name="Bargiela R."/>
            <person name="Campoy C."/>
            <person name="Segura M.T."/>
            <person name="Richter M."/>
            <person name="von Bergen M."/>
            <person name="Seifert J."/>
            <person name="Suarez A."/>
        </authorList>
    </citation>
    <scope>NUCLEOTIDE SEQUENCE</scope>
</reference>
<comment type="caution">
    <text evidence="2">The sequence shown here is derived from an EMBL/GenBank/DDBJ whole genome shotgun (WGS) entry which is preliminary data.</text>
</comment>
<protein>
    <submittedName>
        <fullName evidence="2">IstB ATP binding domain-containing protein</fullName>
    </submittedName>
</protein>
<feature type="domain" description="IstB-like ATP-binding" evidence="1">
    <location>
        <begin position="1"/>
        <end position="133"/>
    </location>
</feature>
<evidence type="ECO:0000259" key="1">
    <source>
        <dbReference type="Pfam" id="PF01695"/>
    </source>
</evidence>
<evidence type="ECO:0000313" key="2">
    <source>
        <dbReference type="EMBL" id="EKC76522.1"/>
    </source>
</evidence>